<name>A0A0T6AXL4_9SCAR</name>
<dbReference type="AlphaFoldDB" id="A0A0T6AXL4"/>
<accession>A0A0T6AXL4</accession>
<dbReference type="GO" id="GO:0003676">
    <property type="term" value="F:nucleic acid binding"/>
    <property type="evidence" value="ECO:0007669"/>
    <property type="project" value="InterPro"/>
</dbReference>
<keyword evidence="2" id="KW-1185">Reference proteome</keyword>
<evidence type="ECO:0000313" key="2">
    <source>
        <dbReference type="Proteomes" id="UP000051574"/>
    </source>
</evidence>
<protein>
    <recommendedName>
        <fullName evidence="3">Tc1-like transposase DDE domain-containing protein</fullName>
    </recommendedName>
</protein>
<organism evidence="1 2">
    <name type="scientific">Oryctes borbonicus</name>
    <dbReference type="NCBI Taxonomy" id="1629725"/>
    <lineage>
        <taxon>Eukaryota</taxon>
        <taxon>Metazoa</taxon>
        <taxon>Ecdysozoa</taxon>
        <taxon>Arthropoda</taxon>
        <taxon>Hexapoda</taxon>
        <taxon>Insecta</taxon>
        <taxon>Pterygota</taxon>
        <taxon>Neoptera</taxon>
        <taxon>Endopterygota</taxon>
        <taxon>Coleoptera</taxon>
        <taxon>Polyphaga</taxon>
        <taxon>Scarabaeiformia</taxon>
        <taxon>Scarabaeidae</taxon>
        <taxon>Dynastinae</taxon>
        <taxon>Oryctes</taxon>
    </lineage>
</organism>
<dbReference type="EMBL" id="LJIG01022629">
    <property type="protein sequence ID" value="KRT79550.1"/>
    <property type="molecule type" value="Genomic_DNA"/>
</dbReference>
<sequence length="153" mass="17705">MVWGCFAGTAVSDLVRIQGILRKKGYLEILQENAVPSGERLRGRNFTFQEDNDPKHSSRICRNYLASLEEDRLKRMIWPLQSPDLSPIELIWDELDRRIRQKGVTSSQDLWRKLQQAWTEIPATFLKSLILRMPRICTAVIKSKGGHIDEKSV</sequence>
<proteinExistence type="predicted"/>
<dbReference type="Proteomes" id="UP000051574">
    <property type="component" value="Unassembled WGS sequence"/>
</dbReference>
<evidence type="ECO:0000313" key="1">
    <source>
        <dbReference type="EMBL" id="KRT79550.1"/>
    </source>
</evidence>
<reference evidence="1 2" key="1">
    <citation type="submission" date="2015-09" db="EMBL/GenBank/DDBJ databases">
        <title>Draft genome of the scarab beetle Oryctes borbonicus.</title>
        <authorList>
            <person name="Meyer J.M."/>
            <person name="Markov G.V."/>
            <person name="Baskaran P."/>
            <person name="Herrmann M."/>
            <person name="Sommer R.J."/>
            <person name="Roedelsperger C."/>
        </authorList>
    </citation>
    <scope>NUCLEOTIDE SEQUENCE [LARGE SCALE GENOMIC DNA]</scope>
    <source>
        <strain evidence="1">OB123</strain>
        <tissue evidence="1">Whole animal</tissue>
    </source>
</reference>
<dbReference type="OrthoDB" id="25402at2759"/>
<dbReference type="InterPro" id="IPR036397">
    <property type="entry name" value="RNaseH_sf"/>
</dbReference>
<evidence type="ECO:0008006" key="3">
    <source>
        <dbReference type="Google" id="ProtNLM"/>
    </source>
</evidence>
<comment type="caution">
    <text evidence="1">The sequence shown here is derived from an EMBL/GenBank/DDBJ whole genome shotgun (WGS) entry which is preliminary data.</text>
</comment>
<gene>
    <name evidence="1" type="ORF">AMK59_7098</name>
</gene>
<dbReference type="Gene3D" id="3.30.420.10">
    <property type="entry name" value="Ribonuclease H-like superfamily/Ribonuclease H"/>
    <property type="match status" value="1"/>
</dbReference>